<dbReference type="Gene3D" id="1.25.40.10">
    <property type="entry name" value="Tetratricopeptide repeat domain"/>
    <property type="match status" value="2"/>
</dbReference>
<feature type="repeat" description="TPR" evidence="3">
    <location>
        <begin position="193"/>
        <end position="226"/>
    </location>
</feature>
<dbReference type="SUPFAM" id="SSF48452">
    <property type="entry name" value="TPR-like"/>
    <property type="match status" value="1"/>
</dbReference>
<dbReference type="PANTHER" id="PTHR44943">
    <property type="entry name" value="CELLULOSE SYNTHASE OPERON PROTEIN C"/>
    <property type="match status" value="1"/>
</dbReference>
<keyword evidence="5" id="KW-1185">Reference proteome</keyword>
<gene>
    <name evidence="4" type="ORF">QTN89_17295</name>
</gene>
<sequence>MTDLQPSNTFQTVSWCGRQVRQNQCMASWLGLAFSMLLSGCSTLVPSNSASLLKNAVTDSVDVRFGVARMVEHNGDIKDALDLYRQLLDDHSDHTEARHRYGIVLLKLERLDEAIEQLVIASEEQPTSAAILGDLGYAHYLAGEDRDAESLLKDALSIEPSDERLANNLALVVGRQGRFDEALQLFRQTGSEAEAQSNIAFVFSSAGKLEQAKRHYHQALELDPKLDVAARGLAEFARLEQSARMAGVKSSLR</sequence>
<proteinExistence type="predicted"/>
<dbReference type="RefSeq" id="WP_289164660.1">
    <property type="nucleotide sequence ID" value="NZ_JASZZN010000012.1"/>
</dbReference>
<evidence type="ECO:0000313" key="4">
    <source>
        <dbReference type="EMBL" id="MDM4017205.1"/>
    </source>
</evidence>
<dbReference type="PROSITE" id="PS50293">
    <property type="entry name" value="TPR_REGION"/>
    <property type="match status" value="1"/>
</dbReference>
<protein>
    <submittedName>
        <fullName evidence="4">Tetratricopeptide repeat protein</fullName>
    </submittedName>
</protein>
<evidence type="ECO:0000256" key="2">
    <source>
        <dbReference type="ARBA" id="ARBA00022803"/>
    </source>
</evidence>
<dbReference type="EMBL" id="JASZZN010000012">
    <property type="protein sequence ID" value="MDM4017205.1"/>
    <property type="molecule type" value="Genomic_DNA"/>
</dbReference>
<accession>A0ABT7PL25</accession>
<evidence type="ECO:0000313" key="5">
    <source>
        <dbReference type="Proteomes" id="UP001239462"/>
    </source>
</evidence>
<keyword evidence="2 3" id="KW-0802">TPR repeat</keyword>
<dbReference type="Proteomes" id="UP001239462">
    <property type="component" value="Unassembled WGS sequence"/>
</dbReference>
<dbReference type="PROSITE" id="PS50005">
    <property type="entry name" value="TPR"/>
    <property type="match status" value="2"/>
</dbReference>
<dbReference type="SMART" id="SM00028">
    <property type="entry name" value="TPR"/>
    <property type="match status" value="4"/>
</dbReference>
<feature type="repeat" description="TPR" evidence="3">
    <location>
        <begin position="129"/>
        <end position="162"/>
    </location>
</feature>
<comment type="caution">
    <text evidence="4">The sequence shown here is derived from an EMBL/GenBank/DDBJ whole genome shotgun (WGS) entry which is preliminary data.</text>
</comment>
<dbReference type="PANTHER" id="PTHR44943:SF8">
    <property type="entry name" value="TPR REPEAT-CONTAINING PROTEIN MJ0263"/>
    <property type="match status" value="1"/>
</dbReference>
<evidence type="ECO:0000256" key="3">
    <source>
        <dbReference type="PROSITE-ProRule" id="PRU00339"/>
    </source>
</evidence>
<dbReference type="InterPro" id="IPR019734">
    <property type="entry name" value="TPR_rpt"/>
</dbReference>
<evidence type="ECO:0000256" key="1">
    <source>
        <dbReference type="ARBA" id="ARBA00022737"/>
    </source>
</evidence>
<dbReference type="Pfam" id="PF14559">
    <property type="entry name" value="TPR_19"/>
    <property type="match status" value="1"/>
</dbReference>
<organism evidence="4 5">
    <name type="scientific">Roseiconus lacunae</name>
    <dbReference type="NCBI Taxonomy" id="2605694"/>
    <lineage>
        <taxon>Bacteria</taxon>
        <taxon>Pseudomonadati</taxon>
        <taxon>Planctomycetota</taxon>
        <taxon>Planctomycetia</taxon>
        <taxon>Pirellulales</taxon>
        <taxon>Pirellulaceae</taxon>
        <taxon>Roseiconus</taxon>
    </lineage>
</organism>
<dbReference type="InterPro" id="IPR011990">
    <property type="entry name" value="TPR-like_helical_dom_sf"/>
</dbReference>
<reference evidence="4 5" key="1">
    <citation type="submission" date="2023-06" db="EMBL/GenBank/DDBJ databases">
        <title>Roseiconus lacunae JC819 isolated from Gulf of Mannar region, Tamil Nadu.</title>
        <authorList>
            <person name="Pk S."/>
            <person name="Ch S."/>
            <person name="Ch V.R."/>
        </authorList>
    </citation>
    <scope>NUCLEOTIDE SEQUENCE [LARGE SCALE GENOMIC DNA]</scope>
    <source>
        <strain evidence="4 5">JC819</strain>
    </source>
</reference>
<dbReference type="Pfam" id="PF13374">
    <property type="entry name" value="TPR_10"/>
    <property type="match status" value="1"/>
</dbReference>
<dbReference type="InterPro" id="IPR051685">
    <property type="entry name" value="Ycf3/AcsC/BcsC/TPR_MFPF"/>
</dbReference>
<keyword evidence="1" id="KW-0677">Repeat</keyword>
<name>A0ABT7PL25_9BACT</name>
<dbReference type="Pfam" id="PF00515">
    <property type="entry name" value="TPR_1"/>
    <property type="match status" value="1"/>
</dbReference>